<proteinExistence type="predicted"/>
<dbReference type="PANTHER" id="PTHR15725">
    <property type="entry name" value="ZN-FINGER, C-X8-C-X5-C-X3-H TYPE-CONTAINING"/>
    <property type="match status" value="1"/>
</dbReference>
<evidence type="ECO:0000259" key="3">
    <source>
        <dbReference type="PROSITE" id="PS50103"/>
    </source>
</evidence>
<gene>
    <name evidence="4" type="ORF">ZIOFF_020925</name>
</gene>
<dbReference type="InterPro" id="IPR000571">
    <property type="entry name" value="Znf_CCCH"/>
</dbReference>
<organism evidence="4 5">
    <name type="scientific">Zingiber officinale</name>
    <name type="common">Ginger</name>
    <name type="synonym">Amomum zingiber</name>
    <dbReference type="NCBI Taxonomy" id="94328"/>
    <lineage>
        <taxon>Eukaryota</taxon>
        <taxon>Viridiplantae</taxon>
        <taxon>Streptophyta</taxon>
        <taxon>Embryophyta</taxon>
        <taxon>Tracheophyta</taxon>
        <taxon>Spermatophyta</taxon>
        <taxon>Magnoliopsida</taxon>
        <taxon>Liliopsida</taxon>
        <taxon>Zingiberales</taxon>
        <taxon>Zingiberaceae</taxon>
        <taxon>Zingiber</taxon>
    </lineage>
</organism>
<dbReference type="PROSITE" id="PS50103">
    <property type="entry name" value="ZF_C3H1"/>
    <property type="match status" value="1"/>
</dbReference>
<evidence type="ECO:0000313" key="4">
    <source>
        <dbReference type="EMBL" id="KAG6517533.1"/>
    </source>
</evidence>
<keyword evidence="5" id="KW-1185">Reference proteome</keyword>
<dbReference type="Proteomes" id="UP000734854">
    <property type="component" value="Unassembled WGS sequence"/>
</dbReference>
<dbReference type="SMART" id="SM00356">
    <property type="entry name" value="ZnF_C3H1"/>
    <property type="match status" value="1"/>
</dbReference>
<feature type="domain" description="C3H1-type" evidence="3">
    <location>
        <begin position="77"/>
        <end position="99"/>
    </location>
</feature>
<feature type="compositionally biased region" description="Acidic residues" evidence="2">
    <location>
        <begin position="651"/>
        <end position="660"/>
    </location>
</feature>
<dbReference type="GO" id="GO:0003729">
    <property type="term" value="F:mRNA binding"/>
    <property type="evidence" value="ECO:0007669"/>
    <property type="project" value="TreeGrafter"/>
</dbReference>
<accession>A0A8J5LJA5</accession>
<keyword evidence="1" id="KW-0863">Zinc-finger</keyword>
<dbReference type="EMBL" id="JACMSC010000006">
    <property type="protein sequence ID" value="KAG6517533.1"/>
    <property type="molecule type" value="Genomic_DNA"/>
</dbReference>
<keyword evidence="1" id="KW-0479">Metal-binding</keyword>
<dbReference type="AlphaFoldDB" id="A0A8J5LJA5"/>
<feature type="region of interest" description="Disordered" evidence="2">
    <location>
        <begin position="602"/>
        <end position="670"/>
    </location>
</feature>
<evidence type="ECO:0000313" key="5">
    <source>
        <dbReference type="Proteomes" id="UP000734854"/>
    </source>
</evidence>
<reference evidence="4 5" key="1">
    <citation type="submission" date="2020-08" db="EMBL/GenBank/DDBJ databases">
        <title>Plant Genome Project.</title>
        <authorList>
            <person name="Zhang R.-G."/>
        </authorList>
    </citation>
    <scope>NUCLEOTIDE SEQUENCE [LARGE SCALE GENOMIC DNA]</scope>
    <source>
        <tissue evidence="4">Rhizome</tissue>
    </source>
</reference>
<keyword evidence="1" id="KW-0862">Zinc</keyword>
<feature type="compositionally biased region" description="Basic and acidic residues" evidence="2">
    <location>
        <begin position="623"/>
        <end position="645"/>
    </location>
</feature>
<feature type="compositionally biased region" description="Acidic residues" evidence="2">
    <location>
        <begin position="606"/>
        <end position="622"/>
    </location>
</feature>
<feature type="zinc finger region" description="C3H1-type" evidence="1">
    <location>
        <begin position="77"/>
        <end position="99"/>
    </location>
</feature>
<dbReference type="Gene3D" id="4.10.1000.10">
    <property type="entry name" value="Zinc finger, CCCH-type"/>
    <property type="match status" value="1"/>
</dbReference>
<name>A0A8J5LJA5_ZINOF</name>
<sequence>MEGDGGHEAIQLKMAEEEALKRNTDCIYFLASPFTCKKPLGSLFATEMPSPLPSQTSAPTFTPAARPPNNGYNKCVPCYYFQRGQCLKGKSCPFMHGLPASVNSLPQQVTTVSMPSAALLQSNDQNAQKKISVQQDMQEFRHDSPKTPVNMHFELVSSETVQLVTKAGNAPKHEPSEIKILPPHSLDEEPPALSQNGVSVNNGYFQSQQWNNQVQPTEEEPDNGRDADEFLGEHSPGFDVLVEDDIEDPDYYHNEDNFRRMSAHGGRNMETVDECDYQHNDYEPITKVDQDQYNGMVRYGNYELPHDRHGLESKTALRILERASSVERRVTDRETKIDAVCITGSDLRYQLNKRRRFNGTQSTSNHGCHNELCRRDEQYVEERHYCYHSHDDMKFPPEQFISCRLQGRIAFPIKSVADATNNMFSEKERGRGRGSICSPTRRTIYKTRYSERTRRQPSEIFTKDERIHREKTTLKDGTVSLDFASPKSLAELRSATNNENIQEIKVSGSNNLEGFYEPENPLYFEGPLPLTAILKRKRELTYVENEVSTAQHENNQSGYSSIHELVPQLEANTEGNTIVNHDKGMIHTENGLAYHSHSPSKANALETEDDTGLENAEEEEMETSDKQDGDFYYESGKDKEIDHKNTPHPSEEDDLDEDDDFATKVSEMLS</sequence>
<dbReference type="GO" id="GO:0008270">
    <property type="term" value="F:zinc ion binding"/>
    <property type="evidence" value="ECO:0007669"/>
    <property type="project" value="UniProtKB-KW"/>
</dbReference>
<comment type="caution">
    <text evidence="4">The sequence shown here is derived from an EMBL/GenBank/DDBJ whole genome shotgun (WGS) entry which is preliminary data.</text>
</comment>
<evidence type="ECO:0000256" key="2">
    <source>
        <dbReference type="SAM" id="MobiDB-lite"/>
    </source>
</evidence>
<dbReference type="PANTHER" id="PTHR15725:SF14">
    <property type="entry name" value="ZINC FINGER CCCH DOMAIN-CONTAINING PROTEIN 11A"/>
    <property type="match status" value="1"/>
</dbReference>
<evidence type="ECO:0000256" key="1">
    <source>
        <dbReference type="PROSITE-ProRule" id="PRU00723"/>
    </source>
</evidence>
<protein>
    <recommendedName>
        <fullName evidence="3">C3H1-type domain-containing protein</fullName>
    </recommendedName>
</protein>